<comment type="caution">
    <text evidence="6">The sequence shown here is derived from an EMBL/GenBank/DDBJ whole genome shotgun (WGS) entry which is preliminary data.</text>
</comment>
<reference evidence="7" key="1">
    <citation type="journal article" date="2019" name="Int. J. Syst. Evol. Microbiol.">
        <title>The Global Catalogue of Microorganisms (GCM) 10K type strain sequencing project: providing services to taxonomists for standard genome sequencing and annotation.</title>
        <authorList>
            <consortium name="The Broad Institute Genomics Platform"/>
            <consortium name="The Broad Institute Genome Sequencing Center for Infectious Disease"/>
            <person name="Wu L."/>
            <person name="Ma J."/>
        </authorList>
    </citation>
    <scope>NUCLEOTIDE SEQUENCE [LARGE SCALE GENOMIC DNA]</scope>
    <source>
        <strain evidence="7">JCM 9377</strain>
    </source>
</reference>
<dbReference type="PANTHER" id="PTHR30055:SF234">
    <property type="entry name" value="HTH-TYPE TRANSCRIPTIONAL REGULATOR BETI"/>
    <property type="match status" value="1"/>
</dbReference>
<keyword evidence="3" id="KW-0804">Transcription</keyword>
<dbReference type="InterPro" id="IPR009057">
    <property type="entry name" value="Homeodomain-like_sf"/>
</dbReference>
<dbReference type="Pfam" id="PF00440">
    <property type="entry name" value="TetR_N"/>
    <property type="match status" value="1"/>
</dbReference>
<dbReference type="SUPFAM" id="SSF46689">
    <property type="entry name" value="Homeodomain-like"/>
    <property type="match status" value="1"/>
</dbReference>
<dbReference type="InterPro" id="IPR001647">
    <property type="entry name" value="HTH_TetR"/>
</dbReference>
<proteinExistence type="predicted"/>
<dbReference type="PROSITE" id="PS50977">
    <property type="entry name" value="HTH_TETR_2"/>
    <property type="match status" value="1"/>
</dbReference>
<dbReference type="Gene3D" id="1.10.357.10">
    <property type="entry name" value="Tetracycline Repressor, domain 2"/>
    <property type="match status" value="1"/>
</dbReference>
<evidence type="ECO:0000259" key="5">
    <source>
        <dbReference type="PROSITE" id="PS50977"/>
    </source>
</evidence>
<accession>A0ABP6Q274</accession>
<dbReference type="EMBL" id="BAAAUV010000003">
    <property type="protein sequence ID" value="GAA3201078.1"/>
    <property type="molecule type" value="Genomic_DNA"/>
</dbReference>
<evidence type="ECO:0000256" key="1">
    <source>
        <dbReference type="ARBA" id="ARBA00023015"/>
    </source>
</evidence>
<evidence type="ECO:0000256" key="3">
    <source>
        <dbReference type="ARBA" id="ARBA00023163"/>
    </source>
</evidence>
<evidence type="ECO:0000256" key="4">
    <source>
        <dbReference type="PROSITE-ProRule" id="PRU00335"/>
    </source>
</evidence>
<keyword evidence="2 4" id="KW-0238">DNA-binding</keyword>
<gene>
    <name evidence="6" type="ORF">GCM10010468_14090</name>
</gene>
<evidence type="ECO:0000313" key="6">
    <source>
        <dbReference type="EMBL" id="GAA3201078.1"/>
    </source>
</evidence>
<evidence type="ECO:0000256" key="2">
    <source>
        <dbReference type="ARBA" id="ARBA00023125"/>
    </source>
</evidence>
<dbReference type="InterPro" id="IPR050109">
    <property type="entry name" value="HTH-type_TetR-like_transc_reg"/>
</dbReference>
<protein>
    <recommendedName>
        <fullName evidence="5">HTH tetR-type domain-containing protein</fullName>
    </recommendedName>
</protein>
<dbReference type="Proteomes" id="UP001501237">
    <property type="component" value="Unassembled WGS sequence"/>
</dbReference>
<dbReference type="PANTHER" id="PTHR30055">
    <property type="entry name" value="HTH-TYPE TRANSCRIPTIONAL REGULATOR RUTR"/>
    <property type="match status" value="1"/>
</dbReference>
<sequence>MPESLPRRLPRGRHALPPDEVARVQRGRLSLAMAEVMAEKGYAATSVEDVLKRAKVSRQSFYTLFDSKISCFMATFEFAGDMLIEHVLGALTESVPAERSTPLERYEHAVEVYLKALEAEWPFTRLFLVEVYAAGPQAISRRRELQQVMAAAIADMLGVTTESGRLTCSMIVAATSALVTAPVAENDREALRAVGPALVDHARDLINGGLLD</sequence>
<feature type="domain" description="HTH tetR-type" evidence="5">
    <location>
        <begin position="23"/>
        <end position="83"/>
    </location>
</feature>
<feature type="DNA-binding region" description="H-T-H motif" evidence="4">
    <location>
        <begin position="46"/>
        <end position="65"/>
    </location>
</feature>
<keyword evidence="7" id="KW-1185">Reference proteome</keyword>
<organism evidence="6 7">
    <name type="scientific">Actinocorallia longicatena</name>
    <dbReference type="NCBI Taxonomy" id="111803"/>
    <lineage>
        <taxon>Bacteria</taxon>
        <taxon>Bacillati</taxon>
        <taxon>Actinomycetota</taxon>
        <taxon>Actinomycetes</taxon>
        <taxon>Streptosporangiales</taxon>
        <taxon>Thermomonosporaceae</taxon>
        <taxon>Actinocorallia</taxon>
    </lineage>
</organism>
<keyword evidence="1" id="KW-0805">Transcription regulation</keyword>
<name>A0ABP6Q274_9ACTN</name>
<evidence type="ECO:0000313" key="7">
    <source>
        <dbReference type="Proteomes" id="UP001501237"/>
    </source>
</evidence>
<dbReference type="RefSeq" id="WP_344823506.1">
    <property type="nucleotide sequence ID" value="NZ_BAAAUV010000003.1"/>
</dbReference>